<dbReference type="InterPro" id="IPR036047">
    <property type="entry name" value="F-box-like_dom_sf"/>
</dbReference>
<dbReference type="InterPro" id="IPR050796">
    <property type="entry name" value="SCF_F-box_component"/>
</dbReference>
<dbReference type="EMBL" id="PSQE01000008">
    <property type="protein sequence ID" value="RHN40756.1"/>
    <property type="molecule type" value="Genomic_DNA"/>
</dbReference>
<dbReference type="InterPro" id="IPR001810">
    <property type="entry name" value="F-box_dom"/>
</dbReference>
<accession>A0A396GHV7</accession>
<comment type="caution">
    <text evidence="2">The sequence shown here is derived from an EMBL/GenBank/DDBJ whole genome shotgun (WGS) entry which is preliminary data.</text>
</comment>
<dbReference type="SMART" id="SM00256">
    <property type="entry name" value="FBOX"/>
    <property type="match status" value="1"/>
</dbReference>
<dbReference type="Proteomes" id="UP000265566">
    <property type="component" value="Chromosome 8"/>
</dbReference>
<dbReference type="PANTHER" id="PTHR31672:SF13">
    <property type="entry name" value="F-BOX PROTEIN CPR30-LIKE"/>
    <property type="match status" value="1"/>
</dbReference>
<dbReference type="Gramene" id="rna46953">
    <property type="protein sequence ID" value="RHN40756.1"/>
    <property type="gene ID" value="gene46953"/>
</dbReference>
<dbReference type="PANTHER" id="PTHR31672">
    <property type="entry name" value="BNACNNG10540D PROTEIN"/>
    <property type="match status" value="1"/>
</dbReference>
<dbReference type="CDD" id="cd22157">
    <property type="entry name" value="F-box_AtFBW1-like"/>
    <property type="match status" value="1"/>
</dbReference>
<name>A0A396GHV7_MEDTR</name>
<dbReference type="SUPFAM" id="SSF81383">
    <property type="entry name" value="F-box domain"/>
    <property type="match status" value="1"/>
</dbReference>
<dbReference type="PROSITE" id="PS50181">
    <property type="entry name" value="FBOX"/>
    <property type="match status" value="1"/>
</dbReference>
<dbReference type="AlphaFoldDB" id="A0A396GHV7"/>
<proteinExistence type="predicted"/>
<reference evidence="2" key="1">
    <citation type="journal article" date="2018" name="Nat. Plants">
        <title>Whole-genome landscape of Medicago truncatula symbiotic genes.</title>
        <authorList>
            <person name="Pecrix Y."/>
            <person name="Gamas P."/>
            <person name="Carrere S."/>
        </authorList>
    </citation>
    <scope>NUCLEOTIDE SEQUENCE</scope>
    <source>
        <tissue evidence="2">Leaves</tissue>
    </source>
</reference>
<sequence length="93" mass="10437">MVLGSEGAVYSQSLNEKQQLTETLTSPSLPTLPFDLIPEILSRLPVKFLLQFRCVCKSLNSLISDHKFANKHIRVSTTTLVHTLTYSTPFSRT</sequence>
<dbReference type="Pfam" id="PF00646">
    <property type="entry name" value="F-box"/>
    <property type="match status" value="1"/>
</dbReference>
<evidence type="ECO:0000259" key="1">
    <source>
        <dbReference type="PROSITE" id="PS50181"/>
    </source>
</evidence>
<dbReference type="Gene3D" id="1.20.1280.50">
    <property type="match status" value="1"/>
</dbReference>
<gene>
    <name evidence="2" type="ORF">MtrunA17_Chr8g0358251</name>
</gene>
<feature type="domain" description="F-box" evidence="1">
    <location>
        <begin position="26"/>
        <end position="72"/>
    </location>
</feature>
<protein>
    <submittedName>
        <fullName evidence="2">Putative F-box domain-containing protein</fullName>
    </submittedName>
</protein>
<organism evidence="2">
    <name type="scientific">Medicago truncatula</name>
    <name type="common">Barrel medic</name>
    <name type="synonym">Medicago tribuloides</name>
    <dbReference type="NCBI Taxonomy" id="3880"/>
    <lineage>
        <taxon>Eukaryota</taxon>
        <taxon>Viridiplantae</taxon>
        <taxon>Streptophyta</taxon>
        <taxon>Embryophyta</taxon>
        <taxon>Tracheophyta</taxon>
        <taxon>Spermatophyta</taxon>
        <taxon>Magnoliopsida</taxon>
        <taxon>eudicotyledons</taxon>
        <taxon>Gunneridae</taxon>
        <taxon>Pentapetalae</taxon>
        <taxon>rosids</taxon>
        <taxon>fabids</taxon>
        <taxon>Fabales</taxon>
        <taxon>Fabaceae</taxon>
        <taxon>Papilionoideae</taxon>
        <taxon>50 kb inversion clade</taxon>
        <taxon>NPAAA clade</taxon>
        <taxon>Hologalegina</taxon>
        <taxon>IRL clade</taxon>
        <taxon>Trifolieae</taxon>
        <taxon>Medicago</taxon>
    </lineage>
</organism>
<evidence type="ECO:0000313" key="2">
    <source>
        <dbReference type="EMBL" id="RHN40756.1"/>
    </source>
</evidence>